<protein>
    <submittedName>
        <fullName evidence="2">Uncharacterized protein</fullName>
    </submittedName>
</protein>
<keyword evidence="3" id="KW-1185">Reference proteome</keyword>
<accession>A0ABP0TA72</accession>
<feature type="region of interest" description="Disordered" evidence="1">
    <location>
        <begin position="47"/>
        <end position="68"/>
    </location>
</feature>
<reference evidence="2 3" key="1">
    <citation type="submission" date="2024-02" db="EMBL/GenBank/DDBJ databases">
        <authorList>
            <consortium name="ELIXIR-Norway"/>
            <consortium name="Elixir Norway"/>
        </authorList>
    </citation>
    <scope>NUCLEOTIDE SEQUENCE [LARGE SCALE GENOMIC DNA]</scope>
</reference>
<evidence type="ECO:0000256" key="1">
    <source>
        <dbReference type="SAM" id="MobiDB-lite"/>
    </source>
</evidence>
<feature type="compositionally biased region" description="Polar residues" evidence="1">
    <location>
        <begin position="47"/>
        <end position="63"/>
    </location>
</feature>
<evidence type="ECO:0000313" key="3">
    <source>
        <dbReference type="Proteomes" id="UP001497512"/>
    </source>
</evidence>
<dbReference type="Proteomes" id="UP001497512">
    <property type="component" value="Chromosome 1"/>
</dbReference>
<proteinExistence type="predicted"/>
<gene>
    <name evidence="2" type="ORF">CSSPTR1EN2_LOCUS1072</name>
</gene>
<sequence length="96" mass="10547">MWREEDSNVFALVHLVGTEVGFYPNRHARVSTAQLLPRFTPGSCQVGHNSDSQVPTTHSTAQHSLAHHRGPGIKPLQANRVPHFALLSVLTCLLTT</sequence>
<dbReference type="EMBL" id="OZ019893">
    <property type="protein sequence ID" value="CAK9190801.1"/>
    <property type="molecule type" value="Genomic_DNA"/>
</dbReference>
<organism evidence="2 3">
    <name type="scientific">Sphagnum troendelagicum</name>
    <dbReference type="NCBI Taxonomy" id="128251"/>
    <lineage>
        <taxon>Eukaryota</taxon>
        <taxon>Viridiplantae</taxon>
        <taxon>Streptophyta</taxon>
        <taxon>Embryophyta</taxon>
        <taxon>Bryophyta</taxon>
        <taxon>Sphagnophytina</taxon>
        <taxon>Sphagnopsida</taxon>
        <taxon>Sphagnales</taxon>
        <taxon>Sphagnaceae</taxon>
        <taxon>Sphagnum</taxon>
    </lineage>
</organism>
<evidence type="ECO:0000313" key="2">
    <source>
        <dbReference type="EMBL" id="CAK9190801.1"/>
    </source>
</evidence>
<name>A0ABP0TA72_9BRYO</name>